<keyword evidence="5" id="KW-0732">Signal</keyword>
<dbReference type="SUPFAM" id="SSF50044">
    <property type="entry name" value="SH3-domain"/>
    <property type="match status" value="1"/>
</dbReference>
<dbReference type="Pfam" id="PF12768">
    <property type="entry name" value="Rax2"/>
    <property type="match status" value="2"/>
</dbReference>
<dbReference type="PANTHER" id="PTHR31778">
    <property type="entry name" value="BUD SITE SELECTION PROTEIN RAX2"/>
    <property type="match status" value="1"/>
</dbReference>
<proteinExistence type="predicted"/>
<feature type="chain" id="PRO_5003827626" description="SH3 domain-containing protein" evidence="5">
    <location>
        <begin position="25"/>
        <end position="1472"/>
    </location>
</feature>
<evidence type="ECO:0000256" key="1">
    <source>
        <dbReference type="ARBA" id="ARBA00022443"/>
    </source>
</evidence>
<dbReference type="GeneID" id="23884967"/>
<keyword evidence="4" id="KW-0472">Membrane</keyword>
<dbReference type="SUPFAM" id="SSF50965">
    <property type="entry name" value="Galactose oxidase, central domain"/>
    <property type="match status" value="2"/>
</dbReference>
<feature type="domain" description="SH3" evidence="6">
    <location>
        <begin position="1412"/>
        <end position="1472"/>
    </location>
</feature>
<dbReference type="OrthoDB" id="2503993at2759"/>
<dbReference type="InterPro" id="IPR048265">
    <property type="entry name" value="Rax2-like_third"/>
</dbReference>
<dbReference type="InterPro" id="IPR011043">
    <property type="entry name" value="Gal_Oxase/kelch_b-propeller"/>
</dbReference>
<dbReference type="HOGENOM" id="CLU_005863_1_0_1"/>
<sequence>MLPTFPRPISISSLLISFIHVSSITVVASTAAPASLPQVDFSKMGTVALGGSFSGLDWWSSESPFAPSATGDPTFSSDGDSLFRRLPNGQFRALATTNSGGVINALCWSKDGSANNGTLYVGGVFESLSGVSASNIASLTLADNSVTALSGGISGEVNTLYCDDDSSQIWVGGLFEAPTGSGGNVALWSTSSSTWVTPEFGGFNGRVQSIAPSIDNSSIYFGGDFTTIFVQNSSMLFNSTSNNSSSFGNITSTPSVSENVTTVGDSGYLTPLTVSASASSSAAYSIQAGPSSTQSEYSDTNVLLCPGSGVWLAQEDTVSNVNLVGQGYLSASGIRVVNGLVQGRGTTYFCLTILPTYTELNMTYTDPVTGKLATCTSHCPLYTNSSVSAQDFLFTAGTQNLTGFEMQLKEWVGDGAALSSVALLSDGAYLSAVSDGGSSCTNGPKNGSVRTVGSWDATTIATDSATESYLSTSVSVGDSQRPQVTFYPYVSSAGNYDIYIFIPGCLNAGDCDSRTSVDVEVFPFSGGLGWTSTISEQVDYDTKSLIYSGPVGATTDSFTPTISLALSSDPYKPARGHTYTVVADRVQLMFIGIDGSVSSAPLLNNGTALDGYIGSNGTTLGNSSRTTNSSYNVAFGVFEWSRSSKLNTNAASSALSNVTETALTRLGFALDAALNASGSSASSWAVNTIVAMDSTVFIGGDFSSTNNFTNVLSIDTSSGQTSALASQGLGGIVNTAVVIDGYVFFGGDFTSTASSGGAALNYLARYDPATKAWAAVGGGVDGYVTDLMASPSSTELFVMGNFSHVINNDGSLNETGGFGVWNIGSERWTSSGVVFGNISAGEMVSSSPSNAYLAGRVSGYADNSADGLAILSTDQSGLAKISSLTGASFSTTGSASSLTTSRRRSLDIKSSYTRSWLSRFAGGLVERALPGLATRATASVIATPSFPAPAVLAVDYWANTSASDSSSIMILGGNFTSSSDADVQGMAFYSTSQQTVDGPKPPVFGVVRALEVIGDRLYLGGEGVSVEGIGSGLLVYNLLNGTWMEDGMAPLNTASDSNVTVNQIRTRPTTNTLIVAGSFSSAGSLSCAAICLWDSTNAQWSALGAGLLSGEVRSIDFAGDTYDTLIAAGSFVLSDGTVASVASYNFGSSSWTALGSLSGPTLAVAVDDKNATNIFAAGYSASDGSPYLEQWNGNAWTAQNETLQSGSLVNQLAFVPMSSEHTAMGTIEKDRMLMVSGNLYLDQMGNVTSALYDGANWYPYLVGTSAAGGVGAASSLFWSDSEFSFKVRHYLARGLVVLVAIAIATGIVLLFILLALLIAYFNRRRDTQAAQSRQEVYEKGGSDVSSTHQNVFANVQAALEASLAGGAGTMMGIGASRNSAPSQNRLSDPSSYASGAYPMASDDEYDEEGEEGDERETTMRYDFEGPELQEGEMSMKAGQPLIILDDQQSHEWWYARDPATGREGMVPASYVW</sequence>
<dbReference type="SUPFAM" id="SSF50969">
    <property type="entry name" value="YVTN repeat-like/Quinoprotein amine dehydrogenase"/>
    <property type="match status" value="1"/>
</dbReference>
<dbReference type="Pfam" id="PF20843">
    <property type="entry name" value="Rax2_3"/>
    <property type="match status" value="1"/>
</dbReference>
<evidence type="ECO:0000256" key="4">
    <source>
        <dbReference type="SAM" id="Phobius"/>
    </source>
</evidence>
<keyword evidence="1 2" id="KW-0728">SH3 domain</keyword>
<dbReference type="RefSeq" id="XP_012049405.1">
    <property type="nucleotide sequence ID" value="XM_012194015.1"/>
</dbReference>
<dbReference type="Gene3D" id="2.30.30.40">
    <property type="entry name" value="SH3 Domains"/>
    <property type="match status" value="1"/>
</dbReference>
<evidence type="ECO:0000256" key="2">
    <source>
        <dbReference type="PROSITE-ProRule" id="PRU00192"/>
    </source>
</evidence>
<evidence type="ECO:0000313" key="7">
    <source>
        <dbReference type="EMBL" id="AFR94913.1"/>
    </source>
</evidence>
<feature type="transmembrane region" description="Helical" evidence="4">
    <location>
        <begin position="1290"/>
        <end position="1321"/>
    </location>
</feature>
<keyword evidence="8" id="KW-1185">Reference proteome</keyword>
<dbReference type="EMBL" id="CP003824">
    <property type="protein sequence ID" value="AFR94913.1"/>
    <property type="molecule type" value="Genomic_DNA"/>
</dbReference>
<protein>
    <recommendedName>
        <fullName evidence="6">SH3 domain-containing protein</fullName>
    </recommendedName>
</protein>
<dbReference type="InterPro" id="IPR011044">
    <property type="entry name" value="Quino_amine_DH_bsu"/>
</dbReference>
<evidence type="ECO:0000259" key="6">
    <source>
        <dbReference type="PROSITE" id="PS50002"/>
    </source>
</evidence>
<feature type="signal peptide" evidence="5">
    <location>
        <begin position="1"/>
        <end position="24"/>
    </location>
</feature>
<evidence type="ECO:0000313" key="8">
    <source>
        <dbReference type="Proteomes" id="UP000010091"/>
    </source>
</evidence>
<dbReference type="Proteomes" id="UP000010091">
    <property type="component" value="Chromosome 5"/>
</dbReference>
<keyword evidence="4" id="KW-0812">Transmembrane</keyword>
<dbReference type="InterPro" id="IPR036028">
    <property type="entry name" value="SH3-like_dom_sf"/>
</dbReference>
<dbReference type="InterPro" id="IPR024982">
    <property type="entry name" value="Rax2-like_C"/>
</dbReference>
<dbReference type="InterPro" id="IPR048266">
    <property type="entry name" value="Rax2-like_second"/>
</dbReference>
<dbReference type="Pfam" id="PF00018">
    <property type="entry name" value="SH3_1"/>
    <property type="match status" value="1"/>
</dbReference>
<dbReference type="PANTHER" id="PTHR31778:SF2">
    <property type="entry name" value="BUD SITE SELECTION PROTEIN RAX2"/>
    <property type="match status" value="1"/>
</dbReference>
<reference evidence="7 8" key="1">
    <citation type="journal article" date="2014" name="PLoS Genet.">
        <title>Analysis of the genome and transcriptome of Cryptococcus neoformans var. grubii reveals complex RNA expression and microevolution leading to virulence attenuation.</title>
        <authorList>
            <person name="Janbon G."/>
            <person name="Ormerod K.L."/>
            <person name="Paulet D."/>
            <person name="Byrnes E.J.III."/>
            <person name="Yadav V."/>
            <person name="Chatterjee G."/>
            <person name="Mullapudi N."/>
            <person name="Hon C.C."/>
            <person name="Billmyre R.B."/>
            <person name="Brunel F."/>
            <person name="Bahn Y.S."/>
            <person name="Chen W."/>
            <person name="Chen Y."/>
            <person name="Chow E.W."/>
            <person name="Coppee J.Y."/>
            <person name="Floyd-Averette A."/>
            <person name="Gaillardin C."/>
            <person name="Gerik K.J."/>
            <person name="Goldberg J."/>
            <person name="Gonzalez-Hilarion S."/>
            <person name="Gujja S."/>
            <person name="Hamlin J.L."/>
            <person name="Hsueh Y.P."/>
            <person name="Ianiri G."/>
            <person name="Jones S."/>
            <person name="Kodira C.D."/>
            <person name="Kozubowski L."/>
            <person name="Lam W."/>
            <person name="Marra M."/>
            <person name="Mesner L.D."/>
            <person name="Mieczkowski P.A."/>
            <person name="Moyrand F."/>
            <person name="Nielsen K."/>
            <person name="Proux C."/>
            <person name="Rossignol T."/>
            <person name="Schein J.E."/>
            <person name="Sun S."/>
            <person name="Wollschlaeger C."/>
            <person name="Wood I.A."/>
            <person name="Zeng Q."/>
            <person name="Neuveglise C."/>
            <person name="Newlon C.S."/>
            <person name="Perfect J.R."/>
            <person name="Lodge J.K."/>
            <person name="Idnurm A."/>
            <person name="Stajich J.E."/>
            <person name="Kronstad J.W."/>
            <person name="Sanyal K."/>
            <person name="Heitman J."/>
            <person name="Fraser J.A."/>
            <person name="Cuomo C.A."/>
            <person name="Dietrich F.S."/>
        </authorList>
    </citation>
    <scope>NUCLEOTIDE SEQUENCE [LARGE SCALE GENOMIC DNA]</scope>
    <source>
        <strain evidence="8">H99 / ATCC 208821 / CBS 10515 / FGSC 9487</strain>
    </source>
</reference>
<name>J9VL10_CRYN9</name>
<evidence type="ECO:0000256" key="3">
    <source>
        <dbReference type="SAM" id="MobiDB-lite"/>
    </source>
</evidence>
<feature type="compositionally biased region" description="Polar residues" evidence="3">
    <location>
        <begin position="1376"/>
        <end position="1393"/>
    </location>
</feature>
<keyword evidence="4" id="KW-1133">Transmembrane helix</keyword>
<dbReference type="KEGG" id="cng:CNAG_01233"/>
<dbReference type="PROSITE" id="PS50002">
    <property type="entry name" value="SH3"/>
    <property type="match status" value="1"/>
</dbReference>
<feature type="region of interest" description="Disordered" evidence="3">
    <location>
        <begin position="1374"/>
        <end position="1416"/>
    </location>
</feature>
<organism evidence="7 8">
    <name type="scientific">Cryptococcus neoformans (strain H99 / ATCC 208821 / CBS 10515 / FGSC 9487)</name>
    <name type="common">Cryptococcus neoformans var. grubii serotype A</name>
    <dbReference type="NCBI Taxonomy" id="235443"/>
    <lineage>
        <taxon>Eukaryota</taxon>
        <taxon>Fungi</taxon>
        <taxon>Dikarya</taxon>
        <taxon>Basidiomycota</taxon>
        <taxon>Agaricomycotina</taxon>
        <taxon>Tremellomycetes</taxon>
        <taxon>Tremellales</taxon>
        <taxon>Cryptococcaceae</taxon>
        <taxon>Cryptococcus</taxon>
        <taxon>Cryptococcus neoformans species complex</taxon>
    </lineage>
</organism>
<dbReference type="SMART" id="SM00326">
    <property type="entry name" value="SH3"/>
    <property type="match status" value="1"/>
</dbReference>
<gene>
    <name evidence="7" type="ORF">CNAG_01233</name>
</gene>
<dbReference type="InterPro" id="IPR001452">
    <property type="entry name" value="SH3_domain"/>
</dbReference>
<dbReference type="VEuPathDB" id="FungiDB:CNAG_01233"/>
<feature type="compositionally biased region" description="Acidic residues" evidence="3">
    <location>
        <begin position="1401"/>
        <end position="1414"/>
    </location>
</feature>
<evidence type="ECO:0000256" key="5">
    <source>
        <dbReference type="SAM" id="SignalP"/>
    </source>
</evidence>
<dbReference type="GO" id="GO:1902929">
    <property type="term" value="C:plasma membrane of growing cell tip"/>
    <property type="evidence" value="ECO:0007669"/>
    <property type="project" value="TreeGrafter"/>
</dbReference>
<dbReference type="Pfam" id="PF20842">
    <property type="entry name" value="Rax2_2"/>
    <property type="match status" value="1"/>
</dbReference>
<accession>J9VL10</accession>